<evidence type="ECO:0000259" key="1">
    <source>
        <dbReference type="PROSITE" id="PS50994"/>
    </source>
</evidence>
<dbReference type="PANTHER" id="PTHR42648:SF32">
    <property type="entry name" value="RIBONUCLEASE H-LIKE DOMAIN, GAG-PRE-INTEGRASE DOMAIN PROTEIN-RELATED"/>
    <property type="match status" value="1"/>
</dbReference>
<dbReference type="InterPro" id="IPR012337">
    <property type="entry name" value="RNaseH-like_sf"/>
</dbReference>
<dbReference type="PANTHER" id="PTHR42648">
    <property type="entry name" value="TRANSPOSASE, PUTATIVE-RELATED"/>
    <property type="match status" value="1"/>
</dbReference>
<organism evidence="2">
    <name type="scientific">Tanacetum cinerariifolium</name>
    <name type="common">Dalmatian daisy</name>
    <name type="synonym">Chrysanthemum cinerariifolium</name>
    <dbReference type="NCBI Taxonomy" id="118510"/>
    <lineage>
        <taxon>Eukaryota</taxon>
        <taxon>Viridiplantae</taxon>
        <taxon>Streptophyta</taxon>
        <taxon>Embryophyta</taxon>
        <taxon>Tracheophyta</taxon>
        <taxon>Spermatophyta</taxon>
        <taxon>Magnoliopsida</taxon>
        <taxon>eudicotyledons</taxon>
        <taxon>Gunneridae</taxon>
        <taxon>Pentapetalae</taxon>
        <taxon>asterids</taxon>
        <taxon>campanulids</taxon>
        <taxon>Asterales</taxon>
        <taxon>Asteraceae</taxon>
        <taxon>Asteroideae</taxon>
        <taxon>Anthemideae</taxon>
        <taxon>Anthemidinae</taxon>
        <taxon>Tanacetum</taxon>
    </lineage>
</organism>
<dbReference type="InterPro" id="IPR001584">
    <property type="entry name" value="Integrase_cat-core"/>
</dbReference>
<protein>
    <submittedName>
        <fullName evidence="2">Putative ribonuclease H-like domain-containing protein</fullName>
    </submittedName>
</protein>
<proteinExistence type="predicted"/>
<reference evidence="2" key="1">
    <citation type="journal article" date="2019" name="Sci. Rep.">
        <title>Draft genome of Tanacetum cinerariifolium, the natural source of mosquito coil.</title>
        <authorList>
            <person name="Yamashiro T."/>
            <person name="Shiraishi A."/>
            <person name="Satake H."/>
            <person name="Nakayama K."/>
        </authorList>
    </citation>
    <scope>NUCLEOTIDE SEQUENCE</scope>
</reference>
<comment type="caution">
    <text evidence="2">The sequence shown here is derived from an EMBL/GenBank/DDBJ whole genome shotgun (WGS) entry which is preliminary data.</text>
</comment>
<gene>
    <name evidence="2" type="ORF">Tci_688206</name>
</gene>
<evidence type="ECO:0000313" key="2">
    <source>
        <dbReference type="EMBL" id="GFB16235.1"/>
    </source>
</evidence>
<dbReference type="Gene3D" id="3.30.420.10">
    <property type="entry name" value="Ribonuclease H-like superfamily/Ribonuclease H"/>
    <property type="match status" value="1"/>
</dbReference>
<dbReference type="InterPro" id="IPR039537">
    <property type="entry name" value="Retrotran_Ty1/copia-like"/>
</dbReference>
<dbReference type="SUPFAM" id="SSF53098">
    <property type="entry name" value="Ribonuclease H-like"/>
    <property type="match status" value="1"/>
</dbReference>
<dbReference type="PROSITE" id="PS50994">
    <property type="entry name" value="INTEGRASE"/>
    <property type="match status" value="1"/>
</dbReference>
<accession>A0A699L2L2</accession>
<dbReference type="Pfam" id="PF00665">
    <property type="entry name" value="rve"/>
    <property type="match status" value="1"/>
</dbReference>
<name>A0A699L2L2_TANCI</name>
<dbReference type="InterPro" id="IPR036397">
    <property type="entry name" value="RNaseH_sf"/>
</dbReference>
<dbReference type="Pfam" id="PF13976">
    <property type="entry name" value="gag_pre-integrs"/>
    <property type="match status" value="1"/>
</dbReference>
<dbReference type="GO" id="GO:0015074">
    <property type="term" value="P:DNA integration"/>
    <property type="evidence" value="ECO:0007669"/>
    <property type="project" value="InterPro"/>
</dbReference>
<dbReference type="GO" id="GO:0003676">
    <property type="term" value="F:nucleic acid binding"/>
    <property type="evidence" value="ECO:0007669"/>
    <property type="project" value="InterPro"/>
</dbReference>
<dbReference type="InterPro" id="IPR025724">
    <property type="entry name" value="GAG-pre-integrase_dom"/>
</dbReference>
<feature type="domain" description="Integrase catalytic" evidence="1">
    <location>
        <begin position="124"/>
        <end position="228"/>
    </location>
</feature>
<dbReference type="EMBL" id="BKCJ010565527">
    <property type="protein sequence ID" value="GFB16235.1"/>
    <property type="molecule type" value="Genomic_DNA"/>
</dbReference>
<dbReference type="AlphaFoldDB" id="A0A699L2L2"/>
<sequence length="228" mass="26150">MCDKKNSVLFTDTECVVLSPDFKLFDESQVLLRVPRKNNMYIVDLKNVAASGGLTSLFAKATLDESNLWHRRLGHINFKTINKLVKGNLVRGLPLKLFKINQTCVACQKGKQHRASCKTNTVSSISQPLQMLHMDLFGQTFVKSLMKKMYCLVVTDDFSRFSLVLFLATKNETSEILKSFITGIENLKDLRVKMIRCDNRTEFKNMVMNQFCEMKGIKRYFSVARTPQ</sequence>